<evidence type="ECO:0000313" key="3">
    <source>
        <dbReference type="EMBL" id="KAI7807201.1"/>
    </source>
</evidence>
<dbReference type="GO" id="GO:0030595">
    <property type="term" value="P:leukocyte chemotaxis"/>
    <property type="evidence" value="ECO:0007669"/>
    <property type="project" value="TreeGrafter"/>
</dbReference>
<dbReference type="GO" id="GO:0050930">
    <property type="term" value="P:induction of positive chemotaxis"/>
    <property type="evidence" value="ECO:0007669"/>
    <property type="project" value="InterPro"/>
</dbReference>
<organism evidence="3 4">
    <name type="scientific">Triplophysa rosa</name>
    <name type="common">Cave loach</name>
    <dbReference type="NCBI Taxonomy" id="992332"/>
    <lineage>
        <taxon>Eukaryota</taxon>
        <taxon>Metazoa</taxon>
        <taxon>Chordata</taxon>
        <taxon>Craniata</taxon>
        <taxon>Vertebrata</taxon>
        <taxon>Euteleostomi</taxon>
        <taxon>Actinopterygii</taxon>
        <taxon>Neopterygii</taxon>
        <taxon>Teleostei</taxon>
        <taxon>Ostariophysi</taxon>
        <taxon>Cypriniformes</taxon>
        <taxon>Nemacheilidae</taxon>
        <taxon>Triplophysa</taxon>
    </lineage>
</organism>
<dbReference type="GO" id="GO:0005125">
    <property type="term" value="F:cytokine activity"/>
    <property type="evidence" value="ECO:0007669"/>
    <property type="project" value="InterPro"/>
</dbReference>
<sequence>NLQTRQIFGHQFSESDASGDTTRDVDSSSGTAAQGQSQSPVKPVGSAAARFQIRSAKTLQYGPARHIYEDKTAGERSKEEMRTFYESNKSKSLDWRGTGNTTGVSIGTWNFRQPLRRTESLDRNEPNYQITSYTEDNQPNSVPWRFQGSSVTGQGDRKDYPNSESTPGTMNQITLAMEQTGGGQSLPVRLKSRLSQRSIGDDRSPWAQEQQGDSGPDQTDNKIGIWVREQGLNNTEEVTGNQTIMERIEKLYGASCTDTKSDANSKDLLNEKRNCTSDSGQVLRHRKTCTDSPSGPLSPSDSQQRRPSYTVEKAGTFPRWFSKNEQTFFDKIEEPSTPEIRNDQRDASSGDFLSKPMSMETHTHKKFQSFTAADEKTSKMRSSEFYRGSLERTRSNLSDIAQPSGTHAQSTGLEGGSNISNRQQPIIATSGDIKKEEPTQPKYPLSSRGSAHCEMYQEDLKAEGRKGDGVLESSSDSVKNTIHKFEALVQQSQSASQILRARRALSVPEQPKPVVHVKKSDSDLNLKFRRVMGNTESVGTNPLNKVKKPAGNLDLNRTPQSNPTVQVKPTSEQKMKTYKTSIDIIPTFPQLHEPKPDQPNTWDENRRTVRNRHMDEPDLAIVPRSGLPNTGTIEKKSRNPTFQPTVSQQSNVNRLIKQQSIHVNMDDDKDDDDDDDTPTNSPNRDPLTINMQRQSNTVKPQTSAHTSYTGVFTSVKSAANGTHPKAVSNPSASLGPAQTLFSSLNNSNNNNYNTTRNDPGTYGISMARWSSDEENDDEDYEGTDSGDSDSGESSVTITSNMSKSDRRSFSLSYVELCIYGGVDYKPSDGSVSEDGEDWAPSRSASLSSDMSGFSSVTLLSSHELDRLLDDVKNLGDNTLQKYEDIQVVVLHKEVGCGLGFTLAGGVDQNKPVTVHRVIPEGVAAQEGSIFEGDWVLSINGTPLQKCAHWEALRTLRKTRSQTMAVVVLQRGDQNETQHRKEAIHRPQTGKRIYVTLNKSSYDLGFSLEGGVDSSSGDKPLTVQKIFQGGPVNKVFPGDELLEVQGQSLMGMRRLEAWNRIRRLAPGPVEVLLHRPHQPY</sequence>
<name>A0A9W7WRX6_TRIRA</name>
<feature type="region of interest" description="Disordered" evidence="1">
    <location>
        <begin position="721"/>
        <end position="801"/>
    </location>
</feature>
<evidence type="ECO:0000313" key="4">
    <source>
        <dbReference type="Proteomes" id="UP001059041"/>
    </source>
</evidence>
<accession>A0A9W7WRX6</accession>
<feature type="compositionally biased region" description="Polar residues" evidence="1">
    <location>
        <begin position="1"/>
        <end position="20"/>
    </location>
</feature>
<feature type="compositionally biased region" description="Acidic residues" evidence="1">
    <location>
        <begin position="667"/>
        <end position="677"/>
    </location>
</feature>
<dbReference type="EMBL" id="JAFHDT010000008">
    <property type="protein sequence ID" value="KAI7807201.1"/>
    <property type="molecule type" value="Genomic_DNA"/>
</dbReference>
<dbReference type="FunFam" id="2.30.42.10:FF:000122">
    <property type="entry name" value="Pro-interleukin-16"/>
    <property type="match status" value="1"/>
</dbReference>
<dbReference type="AlphaFoldDB" id="A0A9W7WRX6"/>
<dbReference type="Gene3D" id="2.30.42.10">
    <property type="match status" value="2"/>
</dbReference>
<feature type="region of interest" description="Disordered" evidence="1">
    <location>
        <begin position="131"/>
        <end position="169"/>
    </location>
</feature>
<keyword evidence="4" id="KW-1185">Reference proteome</keyword>
<dbReference type="PANTHER" id="PTHR48484">
    <property type="entry name" value="PRO-INTERLEUKIN-16"/>
    <property type="match status" value="1"/>
</dbReference>
<dbReference type="Pfam" id="PF00595">
    <property type="entry name" value="PDZ"/>
    <property type="match status" value="2"/>
</dbReference>
<dbReference type="Proteomes" id="UP001059041">
    <property type="component" value="Linkage Group LG8"/>
</dbReference>
<gene>
    <name evidence="3" type="ORF">IRJ41_023176</name>
</gene>
<comment type="caution">
    <text evidence="3">The sequence shown here is derived from an EMBL/GenBank/DDBJ whole genome shotgun (WGS) entry which is preliminary data.</text>
</comment>
<feature type="region of interest" description="Disordered" evidence="1">
    <location>
        <begin position="271"/>
        <end position="311"/>
    </location>
</feature>
<feature type="compositionally biased region" description="Polar residues" evidence="1">
    <location>
        <begin position="639"/>
        <end position="662"/>
    </location>
</feature>
<dbReference type="GO" id="GO:0042609">
    <property type="term" value="F:CD4 receptor binding"/>
    <property type="evidence" value="ECO:0007669"/>
    <property type="project" value="TreeGrafter"/>
</dbReference>
<feature type="domain" description="PDZ" evidence="2">
    <location>
        <begin position="887"/>
        <end position="970"/>
    </location>
</feature>
<feature type="compositionally biased region" description="Polar residues" evidence="1">
    <location>
        <begin position="131"/>
        <end position="153"/>
    </location>
</feature>
<dbReference type="PANTHER" id="PTHR48484:SF1">
    <property type="entry name" value="DENTIN SIALOPHOSPHOPROTEIN"/>
    <property type="match status" value="1"/>
</dbReference>
<proteinExistence type="predicted"/>
<feature type="domain" description="PDZ" evidence="2">
    <location>
        <begin position="993"/>
        <end position="1062"/>
    </location>
</feature>
<feature type="region of interest" description="Disordered" evidence="1">
    <location>
        <begin position="549"/>
        <end position="572"/>
    </location>
</feature>
<dbReference type="SUPFAM" id="SSF50156">
    <property type="entry name" value="PDZ domain-like"/>
    <property type="match status" value="2"/>
</dbReference>
<dbReference type="InterPro" id="IPR036034">
    <property type="entry name" value="PDZ_sf"/>
</dbReference>
<feature type="region of interest" description="Disordered" evidence="1">
    <location>
        <begin position="195"/>
        <end position="221"/>
    </location>
</feature>
<feature type="compositionally biased region" description="Polar residues" evidence="1">
    <location>
        <begin position="207"/>
        <end position="218"/>
    </location>
</feature>
<evidence type="ECO:0000256" key="1">
    <source>
        <dbReference type="SAM" id="MobiDB-lite"/>
    </source>
</evidence>
<feature type="region of interest" description="Disordered" evidence="1">
    <location>
        <begin position="1"/>
        <end position="47"/>
    </location>
</feature>
<feature type="compositionally biased region" description="Polar residues" evidence="1">
    <location>
        <begin position="678"/>
        <end position="705"/>
    </location>
</feature>
<feature type="compositionally biased region" description="Low complexity" evidence="1">
    <location>
        <begin position="27"/>
        <end position="39"/>
    </location>
</feature>
<feature type="non-terminal residue" evidence="3">
    <location>
        <position position="1079"/>
    </location>
</feature>
<dbReference type="InterPro" id="IPR001478">
    <property type="entry name" value="PDZ"/>
</dbReference>
<dbReference type="CDD" id="cd06762">
    <property type="entry name" value="PDZ6_PDZD2-PDZ3_hPro-IL-16-like"/>
    <property type="match status" value="1"/>
</dbReference>
<evidence type="ECO:0000259" key="2">
    <source>
        <dbReference type="PROSITE" id="PS50106"/>
    </source>
</evidence>
<dbReference type="PROSITE" id="PS50106">
    <property type="entry name" value="PDZ"/>
    <property type="match status" value="2"/>
</dbReference>
<dbReference type="SMART" id="SM00228">
    <property type="entry name" value="PDZ"/>
    <property type="match status" value="2"/>
</dbReference>
<reference evidence="3" key="1">
    <citation type="submission" date="2021-02" db="EMBL/GenBank/DDBJ databases">
        <title>Comparative genomics reveals that relaxation of natural selection precedes convergent phenotypic evolution of cavefish.</title>
        <authorList>
            <person name="Peng Z."/>
        </authorList>
    </citation>
    <scope>NUCLEOTIDE SEQUENCE</scope>
    <source>
        <tissue evidence="3">Muscle</tissue>
    </source>
</reference>
<protein>
    <submittedName>
        <fullName evidence="3">Dentin sialophosphoprotein</fullName>
    </submittedName>
</protein>
<feature type="compositionally biased region" description="Acidic residues" evidence="1">
    <location>
        <begin position="772"/>
        <end position="790"/>
    </location>
</feature>
<feature type="compositionally biased region" description="Low complexity" evidence="1">
    <location>
        <begin position="291"/>
        <end position="302"/>
    </location>
</feature>
<feature type="compositionally biased region" description="Polar residues" evidence="1">
    <location>
        <begin position="555"/>
        <end position="572"/>
    </location>
</feature>
<feature type="region of interest" description="Disordered" evidence="1">
    <location>
        <begin position="620"/>
        <end position="705"/>
    </location>
</feature>
<feature type="compositionally biased region" description="Low complexity" evidence="1">
    <location>
        <begin position="742"/>
        <end position="753"/>
    </location>
</feature>
<dbReference type="InterPro" id="IPR055287">
    <property type="entry name" value="IL-16-like"/>
</dbReference>
<feature type="region of interest" description="Disordered" evidence="1">
    <location>
        <begin position="399"/>
        <end position="421"/>
    </location>
</feature>